<keyword evidence="1" id="KW-0175">Coiled coil</keyword>
<feature type="coiled-coil region" evidence="1">
    <location>
        <begin position="13"/>
        <end position="61"/>
    </location>
</feature>
<dbReference type="InterPro" id="IPR005379">
    <property type="entry name" value="FDM1-5/IDN2_XH"/>
</dbReference>
<accession>A0A8T0SF85</accession>
<name>A0A8T0SF85_PANVG</name>
<evidence type="ECO:0000313" key="4">
    <source>
        <dbReference type="Proteomes" id="UP000823388"/>
    </source>
</evidence>
<gene>
    <name evidence="3" type="ORF">PVAP13_5KG090287</name>
</gene>
<dbReference type="Pfam" id="PF03469">
    <property type="entry name" value="XH"/>
    <property type="match status" value="1"/>
</dbReference>
<reference evidence="3" key="1">
    <citation type="submission" date="2020-05" db="EMBL/GenBank/DDBJ databases">
        <title>WGS assembly of Panicum virgatum.</title>
        <authorList>
            <person name="Lovell J.T."/>
            <person name="Jenkins J."/>
            <person name="Shu S."/>
            <person name="Juenger T.E."/>
            <person name="Schmutz J."/>
        </authorList>
    </citation>
    <scope>NUCLEOTIDE SEQUENCE</scope>
    <source>
        <strain evidence="3">AP13</strain>
    </source>
</reference>
<protein>
    <recommendedName>
        <fullName evidence="2">Factor of DNA methylation 1-5/IDN2 domain-containing protein</fullName>
    </recommendedName>
</protein>
<dbReference type="AlphaFoldDB" id="A0A8T0SF85"/>
<dbReference type="InterPro" id="IPR045177">
    <property type="entry name" value="FDM1-5/IDN2"/>
</dbReference>
<proteinExistence type="predicted"/>
<dbReference type="GO" id="GO:0080188">
    <property type="term" value="P:gene silencing by siRNA-directed DNA methylation"/>
    <property type="evidence" value="ECO:0007669"/>
    <property type="project" value="InterPro"/>
</dbReference>
<dbReference type="Proteomes" id="UP000823388">
    <property type="component" value="Chromosome 5K"/>
</dbReference>
<evidence type="ECO:0000256" key="1">
    <source>
        <dbReference type="SAM" id="Coils"/>
    </source>
</evidence>
<keyword evidence="4" id="KW-1185">Reference proteome</keyword>
<evidence type="ECO:0000313" key="3">
    <source>
        <dbReference type="EMBL" id="KAG2595668.1"/>
    </source>
</evidence>
<dbReference type="PANTHER" id="PTHR21596:SF51">
    <property type="entry name" value="OS01G0147700 PROTEIN"/>
    <property type="match status" value="1"/>
</dbReference>
<feature type="domain" description="Factor of DNA methylation 1-5/IDN2" evidence="2">
    <location>
        <begin position="73"/>
        <end position="202"/>
    </location>
</feature>
<comment type="caution">
    <text evidence="3">The sequence shown here is derived from an EMBL/GenBank/DDBJ whole genome shotgun (WGS) entry which is preliminary data.</text>
</comment>
<dbReference type="EMBL" id="CM029045">
    <property type="protein sequence ID" value="KAG2595668.1"/>
    <property type="molecule type" value="Genomic_DNA"/>
</dbReference>
<dbReference type="PANTHER" id="PTHR21596">
    <property type="entry name" value="RIBONUCLEASE P SUBUNIT P38"/>
    <property type="match status" value="1"/>
</dbReference>
<organism evidence="3 4">
    <name type="scientific">Panicum virgatum</name>
    <name type="common">Blackwell switchgrass</name>
    <dbReference type="NCBI Taxonomy" id="38727"/>
    <lineage>
        <taxon>Eukaryota</taxon>
        <taxon>Viridiplantae</taxon>
        <taxon>Streptophyta</taxon>
        <taxon>Embryophyta</taxon>
        <taxon>Tracheophyta</taxon>
        <taxon>Spermatophyta</taxon>
        <taxon>Magnoliopsida</taxon>
        <taxon>Liliopsida</taxon>
        <taxon>Poales</taxon>
        <taxon>Poaceae</taxon>
        <taxon>PACMAD clade</taxon>
        <taxon>Panicoideae</taxon>
        <taxon>Panicodae</taxon>
        <taxon>Paniceae</taxon>
        <taxon>Panicinae</taxon>
        <taxon>Panicum</taxon>
        <taxon>Panicum sect. Hiantes</taxon>
    </lineage>
</organism>
<sequence>MKHLEGDDDGDIHEKMVKLSKRLEHEKKRLEDLSGDLLRKERESNDELQQARKELIMVLEEELNGQTTIIGIKRMGELDEKPFYNACKRKYGKDDYQTKAAELVSSWQEELKKPSWHPFKVVQDNGEDKEVLDNDDAKLKYLWIEYGDGVCNAVKTALMEINEYNPSGRYVVSELWNFSKRQKATMKEVLKYLFRQMATTTKRRRG</sequence>
<evidence type="ECO:0000259" key="2">
    <source>
        <dbReference type="Pfam" id="PF03469"/>
    </source>
</evidence>